<evidence type="ECO:0000256" key="2">
    <source>
        <dbReference type="ARBA" id="ARBA00023008"/>
    </source>
</evidence>
<dbReference type="RefSeq" id="WP_091023706.1">
    <property type="nucleotide sequence ID" value="NZ_BKAE01000007.1"/>
</dbReference>
<evidence type="ECO:0000256" key="1">
    <source>
        <dbReference type="ARBA" id="ARBA00005428"/>
    </source>
</evidence>
<keyword evidence="3" id="KW-0238">DNA-binding</keyword>
<sequence>MDHHSAEHVAVANRLKRAQGQLAGVLRMMESGREVHEVLHQLKAVSSALDRAGLALIAGEWRLAAAGEDGPTEDDLERLERLFLSLG</sequence>
<dbReference type="PANTHER" id="PTHR33677">
    <property type="entry name" value="TRANSCRIPTIONAL REPRESSOR FRMR-RELATED"/>
    <property type="match status" value="1"/>
</dbReference>
<dbReference type="InterPro" id="IPR038390">
    <property type="entry name" value="Metal_Tscrpt_repr_sf"/>
</dbReference>
<proteinExistence type="inferred from homology"/>
<evidence type="ECO:0000313" key="3">
    <source>
        <dbReference type="EMBL" id="SDN20116.1"/>
    </source>
</evidence>
<accession>A0A1G9ZHS8</accession>
<dbReference type="STRING" id="1005944.SAMN05192576_1719"/>
<dbReference type="InterPro" id="IPR003735">
    <property type="entry name" value="Metal_Tscrpt_repr"/>
</dbReference>
<dbReference type="AlphaFoldDB" id="A0A1G9ZHS8"/>
<dbReference type="Gene3D" id="1.20.58.1000">
    <property type="entry name" value="Metal-sensitive repressor, helix protomer"/>
    <property type="match status" value="1"/>
</dbReference>
<dbReference type="Pfam" id="PF02583">
    <property type="entry name" value="Trns_repr_metal"/>
    <property type="match status" value="1"/>
</dbReference>
<dbReference type="EMBL" id="FNIC01000002">
    <property type="protein sequence ID" value="SDN20116.1"/>
    <property type="molecule type" value="Genomic_DNA"/>
</dbReference>
<gene>
    <name evidence="3" type="ORF">SAMN05192576_1719</name>
</gene>
<dbReference type="GO" id="GO:0045892">
    <property type="term" value="P:negative regulation of DNA-templated transcription"/>
    <property type="evidence" value="ECO:0007669"/>
    <property type="project" value="UniProtKB-ARBA"/>
</dbReference>
<reference evidence="3 4" key="1">
    <citation type="submission" date="2016-10" db="EMBL/GenBank/DDBJ databases">
        <authorList>
            <person name="de Groot N.N."/>
        </authorList>
    </citation>
    <scope>NUCLEOTIDE SEQUENCE [LARGE SCALE GENOMIC DNA]</scope>
    <source>
        <strain evidence="3 4">CGMCC 1.11147</strain>
    </source>
</reference>
<name>A0A1G9ZHS8_9ACTN</name>
<dbReference type="GO" id="GO:0046872">
    <property type="term" value="F:metal ion binding"/>
    <property type="evidence" value="ECO:0007669"/>
    <property type="project" value="InterPro"/>
</dbReference>
<dbReference type="OrthoDB" id="9809524at2"/>
<evidence type="ECO:0000313" key="4">
    <source>
        <dbReference type="Proteomes" id="UP000199004"/>
    </source>
</evidence>
<dbReference type="Proteomes" id="UP000199004">
    <property type="component" value="Unassembled WGS sequence"/>
</dbReference>
<keyword evidence="4" id="KW-1185">Reference proteome</keyword>
<dbReference type="PANTHER" id="PTHR33677:SF5">
    <property type="entry name" value="TRANSCRIPTIONAL REPRESSOR FRMR"/>
    <property type="match status" value="1"/>
</dbReference>
<organism evidence="3 4">
    <name type="scientific">Nocardioides szechwanensis</name>
    <dbReference type="NCBI Taxonomy" id="1005944"/>
    <lineage>
        <taxon>Bacteria</taxon>
        <taxon>Bacillati</taxon>
        <taxon>Actinomycetota</taxon>
        <taxon>Actinomycetes</taxon>
        <taxon>Propionibacteriales</taxon>
        <taxon>Nocardioidaceae</taxon>
        <taxon>Nocardioides</taxon>
    </lineage>
</organism>
<comment type="similarity">
    <text evidence="1">Belongs to the CsoR family.</text>
</comment>
<dbReference type="GO" id="GO:0003677">
    <property type="term" value="F:DNA binding"/>
    <property type="evidence" value="ECO:0007669"/>
    <property type="project" value="UniProtKB-KW"/>
</dbReference>
<protein>
    <submittedName>
        <fullName evidence="3">DNA-binding transcriptional regulator, FrmR family</fullName>
    </submittedName>
</protein>
<dbReference type="CDD" id="cd10148">
    <property type="entry name" value="CsoR-like_DUF156"/>
    <property type="match status" value="1"/>
</dbReference>
<keyword evidence="2" id="KW-0186">Copper</keyword>